<comment type="similarity">
    <text evidence="1">Belongs to the ABC transporter superfamily.</text>
</comment>
<evidence type="ECO:0000256" key="1">
    <source>
        <dbReference type="ARBA" id="ARBA00005417"/>
    </source>
</evidence>
<evidence type="ECO:0000256" key="5">
    <source>
        <dbReference type="SAM" id="MobiDB-lite"/>
    </source>
</evidence>
<dbReference type="SUPFAM" id="SSF52540">
    <property type="entry name" value="P-loop containing nucleoside triphosphate hydrolases"/>
    <property type="match status" value="1"/>
</dbReference>
<feature type="compositionally biased region" description="Basic and acidic residues" evidence="5">
    <location>
        <begin position="341"/>
        <end position="368"/>
    </location>
</feature>
<dbReference type="RefSeq" id="WP_150514219.1">
    <property type="nucleotide sequence ID" value="NZ_BMSQ01000006.1"/>
</dbReference>
<dbReference type="PANTHER" id="PTHR43335">
    <property type="entry name" value="ABC TRANSPORTER, ATP-BINDING PROTEIN"/>
    <property type="match status" value="1"/>
</dbReference>
<dbReference type="PANTHER" id="PTHR43335:SF4">
    <property type="entry name" value="ABC TRANSPORTER, ATP-BINDING PROTEIN"/>
    <property type="match status" value="1"/>
</dbReference>
<proteinExistence type="inferred from homology"/>
<dbReference type="Gene3D" id="3.40.50.300">
    <property type="entry name" value="P-loop containing nucleotide triphosphate hydrolases"/>
    <property type="match status" value="1"/>
</dbReference>
<keyword evidence="3" id="KW-0547">Nucleotide-binding</keyword>
<evidence type="ECO:0000256" key="3">
    <source>
        <dbReference type="ARBA" id="ARBA00022741"/>
    </source>
</evidence>
<dbReference type="KEGG" id="sspb:CP982_35555"/>
<dbReference type="InterPro" id="IPR027417">
    <property type="entry name" value="P-loop_NTPase"/>
</dbReference>
<dbReference type="EMBL" id="JACHJD010000007">
    <property type="protein sequence ID" value="MBB5105342.1"/>
    <property type="molecule type" value="Genomic_DNA"/>
</dbReference>
<organism evidence="8 9">
    <name type="scientific">Streptomyces spectabilis</name>
    <dbReference type="NCBI Taxonomy" id="68270"/>
    <lineage>
        <taxon>Bacteria</taxon>
        <taxon>Bacillati</taxon>
        <taxon>Actinomycetota</taxon>
        <taxon>Actinomycetes</taxon>
        <taxon>Kitasatosporales</taxon>
        <taxon>Streptomycetaceae</taxon>
        <taxon>Streptomyces</taxon>
    </lineage>
</organism>
<protein>
    <submittedName>
        <fullName evidence="7">ABC-2 type transport system ATP-binding protein</fullName>
    </submittedName>
    <submittedName>
        <fullName evidence="8">ATP-binding cassette domain-containing protein</fullName>
    </submittedName>
</protein>
<sequence>MIEAMELTKRYGPTTAVEDLTFSVRPGRVTGFLGPNGAGKSTTLRMILGLNDPTSGAVTVGGRAFRDRPRGLRHVGALLDAGEVHGGRTAAAHLAVLARSNRIPRRRVDEVLADVGLTDAARRRVGGFSLGMKQRVGIAAALLGDPPVLLFDEPLNGLDPEGVLWVRGLFRRLADEGRTVFVSSHLMSEMEHTADDLVVIGRGRLIAAESLERFAARGTGAGVRVRTPRAADLVDVLTAAGATVLRDGPRLTVTGLDAGRVGDLACRHALPLHELVARQASLEDAFMELTADSAEFRAGEPFPRAGEPSARTGEPRSRTGESSARTGECSARTGEPSARPGEPRSRAGEPRSRRSEPSARTGEPRSRTGEAVSRTGESR</sequence>
<dbReference type="SMART" id="SM00382">
    <property type="entry name" value="AAA"/>
    <property type="match status" value="1"/>
</dbReference>
<gene>
    <name evidence="8" type="ORF">CP982_35555</name>
    <name evidence="7" type="ORF">FHS40_004437</name>
</gene>
<evidence type="ECO:0000313" key="10">
    <source>
        <dbReference type="Proteomes" id="UP000549009"/>
    </source>
</evidence>
<keyword evidence="10" id="KW-1185">Reference proteome</keyword>
<evidence type="ECO:0000313" key="7">
    <source>
        <dbReference type="EMBL" id="MBB5105342.1"/>
    </source>
</evidence>
<dbReference type="Proteomes" id="UP000549009">
    <property type="component" value="Unassembled WGS sequence"/>
</dbReference>
<feature type="domain" description="ABC transporter" evidence="6">
    <location>
        <begin position="2"/>
        <end position="227"/>
    </location>
</feature>
<dbReference type="GO" id="GO:0016887">
    <property type="term" value="F:ATP hydrolysis activity"/>
    <property type="evidence" value="ECO:0007669"/>
    <property type="project" value="InterPro"/>
</dbReference>
<keyword evidence="4 8" id="KW-0067">ATP-binding</keyword>
<dbReference type="GO" id="GO:0005524">
    <property type="term" value="F:ATP binding"/>
    <property type="evidence" value="ECO:0007669"/>
    <property type="project" value="UniProtKB-KW"/>
</dbReference>
<feature type="region of interest" description="Disordered" evidence="5">
    <location>
        <begin position="297"/>
        <end position="379"/>
    </location>
</feature>
<reference evidence="7 10" key="2">
    <citation type="submission" date="2020-08" db="EMBL/GenBank/DDBJ databases">
        <title>Genomic Encyclopedia of Type Strains, Phase III (KMG-III): the genomes of soil and plant-associated and newly described type strains.</title>
        <authorList>
            <person name="Whitman W."/>
        </authorList>
    </citation>
    <scope>NUCLEOTIDE SEQUENCE [LARGE SCALE GENOMIC DNA]</scope>
    <source>
        <strain evidence="7 10">CECT 3146</strain>
    </source>
</reference>
<evidence type="ECO:0000313" key="8">
    <source>
        <dbReference type="EMBL" id="QEV63367.1"/>
    </source>
</evidence>
<name>A0A5P2XEB2_STRST</name>
<dbReference type="InterPro" id="IPR003593">
    <property type="entry name" value="AAA+_ATPase"/>
</dbReference>
<dbReference type="PROSITE" id="PS50893">
    <property type="entry name" value="ABC_TRANSPORTER_2"/>
    <property type="match status" value="1"/>
</dbReference>
<dbReference type="Pfam" id="PF00005">
    <property type="entry name" value="ABC_tran"/>
    <property type="match status" value="1"/>
</dbReference>
<dbReference type="InterPro" id="IPR003439">
    <property type="entry name" value="ABC_transporter-like_ATP-bd"/>
</dbReference>
<dbReference type="EMBL" id="CP023690">
    <property type="protein sequence ID" value="QEV63367.1"/>
    <property type="molecule type" value="Genomic_DNA"/>
</dbReference>
<dbReference type="InterPro" id="IPR017871">
    <property type="entry name" value="ABC_transporter-like_CS"/>
</dbReference>
<dbReference type="Proteomes" id="UP000326505">
    <property type="component" value="Chromosome"/>
</dbReference>
<evidence type="ECO:0000256" key="2">
    <source>
        <dbReference type="ARBA" id="ARBA00022448"/>
    </source>
</evidence>
<reference evidence="8 9" key="1">
    <citation type="submission" date="2017-09" db="EMBL/GenBank/DDBJ databases">
        <authorList>
            <person name="Lee N."/>
            <person name="Cho B.-K."/>
        </authorList>
    </citation>
    <scope>NUCLEOTIDE SEQUENCE [LARGE SCALE GENOMIC DNA]</scope>
    <source>
        <strain evidence="8 9">ATCC 27465</strain>
    </source>
</reference>
<evidence type="ECO:0000313" key="9">
    <source>
        <dbReference type="Proteomes" id="UP000326505"/>
    </source>
</evidence>
<dbReference type="OrthoDB" id="9804819at2"/>
<evidence type="ECO:0000256" key="4">
    <source>
        <dbReference type="ARBA" id="ARBA00022840"/>
    </source>
</evidence>
<evidence type="ECO:0000259" key="6">
    <source>
        <dbReference type="PROSITE" id="PS50893"/>
    </source>
</evidence>
<dbReference type="AlphaFoldDB" id="A0A5P2XEB2"/>
<keyword evidence="2" id="KW-0813">Transport</keyword>
<accession>A0A5P2XEB2</accession>
<dbReference type="PROSITE" id="PS00211">
    <property type="entry name" value="ABC_TRANSPORTER_1"/>
    <property type="match status" value="1"/>
</dbReference>